<proteinExistence type="predicted"/>
<evidence type="ECO:0000313" key="2">
    <source>
        <dbReference type="Proteomes" id="UP001313282"/>
    </source>
</evidence>
<gene>
    <name evidence="1" type="ORF">TWF718_010398</name>
</gene>
<dbReference type="EMBL" id="JAVHNR010000008">
    <property type="protein sequence ID" value="KAK6334957.1"/>
    <property type="molecule type" value="Genomic_DNA"/>
</dbReference>
<reference evidence="1 2" key="1">
    <citation type="submission" date="2019-10" db="EMBL/GenBank/DDBJ databases">
        <authorList>
            <person name="Palmer J.M."/>
        </authorList>
    </citation>
    <scope>NUCLEOTIDE SEQUENCE [LARGE SCALE GENOMIC DNA]</scope>
    <source>
        <strain evidence="1 2">TWF718</strain>
    </source>
</reference>
<evidence type="ECO:0000313" key="1">
    <source>
        <dbReference type="EMBL" id="KAK6334957.1"/>
    </source>
</evidence>
<keyword evidence="2" id="KW-1185">Reference proteome</keyword>
<protein>
    <submittedName>
        <fullName evidence="1">Uncharacterized protein</fullName>
    </submittedName>
</protein>
<accession>A0AAN8MLX7</accession>
<organism evidence="1 2">
    <name type="scientific">Orbilia javanica</name>
    <dbReference type="NCBI Taxonomy" id="47235"/>
    <lineage>
        <taxon>Eukaryota</taxon>
        <taxon>Fungi</taxon>
        <taxon>Dikarya</taxon>
        <taxon>Ascomycota</taxon>
        <taxon>Pezizomycotina</taxon>
        <taxon>Orbiliomycetes</taxon>
        <taxon>Orbiliales</taxon>
        <taxon>Orbiliaceae</taxon>
        <taxon>Orbilia</taxon>
    </lineage>
</organism>
<dbReference type="Proteomes" id="UP001313282">
    <property type="component" value="Unassembled WGS sequence"/>
</dbReference>
<sequence>MFRVIVVDMFYAEHFRKFYTQWRYPKLEDLLNIALQLKIRAIERTPEVPEARIVGWLQMLLFHISSYLVAMGSIPQPETGPEQLAQDMKMDILKRWDRQLASCPTSYFKTNFQIFPQNHHRSNFAGSYTTVEDVDFGFESDKTD</sequence>
<dbReference type="AlphaFoldDB" id="A0AAN8MLX7"/>
<name>A0AAN8MLX7_9PEZI</name>
<comment type="caution">
    <text evidence="1">The sequence shown here is derived from an EMBL/GenBank/DDBJ whole genome shotgun (WGS) entry which is preliminary data.</text>
</comment>